<protein>
    <submittedName>
        <fullName evidence="2">Hypothetical membrane protein</fullName>
    </submittedName>
</protein>
<reference evidence="2 3" key="1">
    <citation type="submission" date="2018-12" db="EMBL/GenBank/DDBJ databases">
        <authorList>
            <consortium name="Pathogen Informatics"/>
        </authorList>
    </citation>
    <scope>NUCLEOTIDE SEQUENCE [LARGE SCALE GENOMIC DNA]</scope>
    <source>
        <strain evidence="2 3">NCTC949</strain>
    </source>
</reference>
<dbReference type="RefSeq" id="WP_172595890.1">
    <property type="nucleotide sequence ID" value="NZ_LR134377.1"/>
</dbReference>
<gene>
    <name evidence="2" type="ORF">NCTC949_01580</name>
</gene>
<keyword evidence="1" id="KW-0472">Membrane</keyword>
<feature type="transmembrane region" description="Helical" evidence="1">
    <location>
        <begin position="5"/>
        <end position="24"/>
    </location>
</feature>
<keyword evidence="1" id="KW-0812">Transmembrane</keyword>
<dbReference type="EMBL" id="LR134377">
    <property type="protein sequence ID" value="VEH08466.1"/>
    <property type="molecule type" value="Genomic_DNA"/>
</dbReference>
<evidence type="ECO:0000313" key="3">
    <source>
        <dbReference type="Proteomes" id="UP000271380"/>
    </source>
</evidence>
<feature type="transmembrane region" description="Helical" evidence="1">
    <location>
        <begin position="30"/>
        <end position="50"/>
    </location>
</feature>
<evidence type="ECO:0000256" key="1">
    <source>
        <dbReference type="SAM" id="Phobius"/>
    </source>
</evidence>
<keyword evidence="1" id="KW-1133">Transmembrane helix</keyword>
<dbReference type="Proteomes" id="UP000271380">
    <property type="component" value="Chromosome"/>
</dbReference>
<proteinExistence type="predicted"/>
<organism evidence="2 3">
    <name type="scientific">Corynebacterium kutscheri</name>
    <dbReference type="NCBI Taxonomy" id="35755"/>
    <lineage>
        <taxon>Bacteria</taxon>
        <taxon>Bacillati</taxon>
        <taxon>Actinomycetota</taxon>
        <taxon>Actinomycetes</taxon>
        <taxon>Mycobacteriales</taxon>
        <taxon>Corynebacteriaceae</taxon>
        <taxon>Corynebacterium</taxon>
    </lineage>
</organism>
<accession>A0AB38VXG7</accession>
<evidence type="ECO:0000313" key="2">
    <source>
        <dbReference type="EMBL" id="VEH08466.1"/>
    </source>
</evidence>
<sequence length="54" mass="6280">MPQHFIPFIWLRLIVIILFGIFLISEKMWLVAVIAAGLALLSAYQLYLAYQNKK</sequence>
<dbReference type="AlphaFoldDB" id="A0AB38VXG7"/>
<name>A0AB38VXG7_9CORY</name>